<comment type="caution">
    <text evidence="1">The sequence shown here is derived from an EMBL/GenBank/DDBJ whole genome shotgun (WGS) entry which is preliminary data.</text>
</comment>
<name>J9C232_9ZZZZ</name>
<protein>
    <submittedName>
        <fullName evidence="1">Uncharacterized protein</fullName>
    </submittedName>
</protein>
<dbReference type="EMBL" id="AMCI01006701">
    <property type="protein sequence ID" value="EJW93885.1"/>
    <property type="molecule type" value="Genomic_DNA"/>
</dbReference>
<dbReference type="AlphaFoldDB" id="J9C232"/>
<evidence type="ECO:0000313" key="1">
    <source>
        <dbReference type="EMBL" id="EJW93885.1"/>
    </source>
</evidence>
<accession>J9C232</accession>
<reference evidence="1" key="1">
    <citation type="journal article" date="2012" name="PLoS ONE">
        <title>Gene sets for utilization of primary and secondary nutrition supplies in the distal gut of endangered iberian lynx.</title>
        <authorList>
            <person name="Alcaide M."/>
            <person name="Messina E."/>
            <person name="Richter M."/>
            <person name="Bargiela R."/>
            <person name="Peplies J."/>
            <person name="Huws S.A."/>
            <person name="Newbold C.J."/>
            <person name="Golyshin P.N."/>
            <person name="Simon M.A."/>
            <person name="Lopez G."/>
            <person name="Yakimov M.M."/>
            <person name="Ferrer M."/>
        </authorList>
    </citation>
    <scope>NUCLEOTIDE SEQUENCE</scope>
</reference>
<sequence>MSAWLDPLFAVFALDGEGLSVDEQFGFYGTLYAVEGLPVDDGAEVVVFAVLAVFAE</sequence>
<organism evidence="1">
    <name type="scientific">gut metagenome</name>
    <dbReference type="NCBI Taxonomy" id="749906"/>
    <lineage>
        <taxon>unclassified sequences</taxon>
        <taxon>metagenomes</taxon>
        <taxon>organismal metagenomes</taxon>
    </lineage>
</organism>
<gene>
    <name evidence="1" type="ORF">EVA_18008</name>
</gene>
<proteinExistence type="predicted"/>